<evidence type="ECO:0000313" key="2">
    <source>
        <dbReference type="Proteomes" id="UP000075243"/>
    </source>
</evidence>
<evidence type="ECO:0000313" key="1">
    <source>
        <dbReference type="EMBL" id="KYP45203.1"/>
    </source>
</evidence>
<protein>
    <submittedName>
        <fullName evidence="1">Retrovirus-related Pol polyprotein from transposon TNT 1-94</fullName>
    </submittedName>
</protein>
<name>A0A151RRN7_CAJCA</name>
<dbReference type="Pfam" id="PF14223">
    <property type="entry name" value="Retrotran_gag_2"/>
    <property type="match status" value="1"/>
</dbReference>
<proteinExistence type="predicted"/>
<keyword evidence="2" id="KW-1185">Reference proteome</keyword>
<dbReference type="EMBL" id="KQ483598">
    <property type="protein sequence ID" value="KYP45203.1"/>
    <property type="molecule type" value="Genomic_DNA"/>
</dbReference>
<gene>
    <name evidence="1" type="ORF">KK1_033261</name>
</gene>
<sequence>MAGIWVKLERLYVTKSLVNHLDLKQVLYSLKMHEDKSLVEQLDMLEKLVLDLENIDVTIDDEDQA</sequence>
<dbReference type="AlphaFoldDB" id="A0A151RRN7"/>
<accession>A0A151RRN7</accession>
<organism evidence="1 2">
    <name type="scientific">Cajanus cajan</name>
    <name type="common">Pigeon pea</name>
    <name type="synonym">Cajanus indicus</name>
    <dbReference type="NCBI Taxonomy" id="3821"/>
    <lineage>
        <taxon>Eukaryota</taxon>
        <taxon>Viridiplantae</taxon>
        <taxon>Streptophyta</taxon>
        <taxon>Embryophyta</taxon>
        <taxon>Tracheophyta</taxon>
        <taxon>Spermatophyta</taxon>
        <taxon>Magnoliopsida</taxon>
        <taxon>eudicotyledons</taxon>
        <taxon>Gunneridae</taxon>
        <taxon>Pentapetalae</taxon>
        <taxon>rosids</taxon>
        <taxon>fabids</taxon>
        <taxon>Fabales</taxon>
        <taxon>Fabaceae</taxon>
        <taxon>Papilionoideae</taxon>
        <taxon>50 kb inversion clade</taxon>
        <taxon>NPAAA clade</taxon>
        <taxon>indigoferoid/millettioid clade</taxon>
        <taxon>Phaseoleae</taxon>
        <taxon>Cajanus</taxon>
    </lineage>
</organism>
<reference evidence="1" key="1">
    <citation type="journal article" date="2012" name="Nat. Biotechnol.">
        <title>Draft genome sequence of pigeonpea (Cajanus cajan), an orphan legume crop of resource-poor farmers.</title>
        <authorList>
            <person name="Varshney R.K."/>
            <person name="Chen W."/>
            <person name="Li Y."/>
            <person name="Bharti A.K."/>
            <person name="Saxena R.K."/>
            <person name="Schlueter J.A."/>
            <person name="Donoghue M.T."/>
            <person name="Azam S."/>
            <person name="Fan G."/>
            <person name="Whaley A.M."/>
            <person name="Farmer A.D."/>
            <person name="Sheridan J."/>
            <person name="Iwata A."/>
            <person name="Tuteja R."/>
            <person name="Penmetsa R.V."/>
            <person name="Wu W."/>
            <person name="Upadhyaya H.D."/>
            <person name="Yang S.P."/>
            <person name="Shah T."/>
            <person name="Saxena K.B."/>
            <person name="Michael T."/>
            <person name="McCombie W.R."/>
            <person name="Yang B."/>
            <person name="Zhang G."/>
            <person name="Yang H."/>
            <person name="Wang J."/>
            <person name="Spillane C."/>
            <person name="Cook D.R."/>
            <person name="May G.D."/>
            <person name="Xu X."/>
            <person name="Jackson S.A."/>
        </authorList>
    </citation>
    <scope>NUCLEOTIDE SEQUENCE [LARGE SCALE GENOMIC DNA]</scope>
</reference>
<dbReference type="Gramene" id="C.cajan_38674.t">
    <property type="protein sequence ID" value="C.cajan_38674.t.cds1"/>
    <property type="gene ID" value="C.cajan_38674"/>
</dbReference>
<dbReference type="Proteomes" id="UP000075243">
    <property type="component" value="Unassembled WGS sequence"/>
</dbReference>